<dbReference type="SUPFAM" id="SSF88713">
    <property type="entry name" value="Glycoside hydrolase/deacetylase"/>
    <property type="match status" value="1"/>
</dbReference>
<sequence>MYNKKILFSLLLLFCAISLTNTAFSQNRKIVILKLDDVTAGGTEGVVTSRWQRVADYIENKKLKAGFGIIGFSLAEDNPAYFKWITDRAERGFIEFWNHGYYNRTKGDTIGEFEGTYEQQFKALQLTDSLAKAKLGLQLRVWGPHWSSTNTNTDKALAQFPQIKMTLGSPISPVYYKGYVLPNTLDMEYPVHNPNYDEFLKAYREKSKDLNYFYLQGHPNSWNENQWQNFVKIVEFLESKNVKFVTPSEFLEIIKGK</sequence>
<feature type="signal peptide" evidence="1">
    <location>
        <begin position="1"/>
        <end position="25"/>
    </location>
</feature>
<organism evidence="2">
    <name type="scientific">uncultured Dysgonomonas sp</name>
    <dbReference type="NCBI Taxonomy" id="206096"/>
    <lineage>
        <taxon>Bacteria</taxon>
        <taxon>Pseudomonadati</taxon>
        <taxon>Bacteroidota</taxon>
        <taxon>Bacteroidia</taxon>
        <taxon>Bacteroidales</taxon>
        <taxon>Dysgonomonadaceae</taxon>
        <taxon>Dysgonomonas</taxon>
        <taxon>environmental samples</taxon>
    </lineage>
</organism>
<evidence type="ECO:0000256" key="1">
    <source>
        <dbReference type="SAM" id="SignalP"/>
    </source>
</evidence>
<protein>
    <recommendedName>
        <fullName evidence="3">NodB homology domain-containing protein</fullName>
    </recommendedName>
</protein>
<dbReference type="EMBL" id="FLUL01000001">
    <property type="protein sequence ID" value="SBW01511.1"/>
    <property type="molecule type" value="Genomic_DNA"/>
</dbReference>
<evidence type="ECO:0008006" key="3">
    <source>
        <dbReference type="Google" id="ProtNLM"/>
    </source>
</evidence>
<dbReference type="InterPro" id="IPR011330">
    <property type="entry name" value="Glyco_hydro/deAcase_b/a-brl"/>
</dbReference>
<keyword evidence="1" id="KW-0732">Signal</keyword>
<evidence type="ECO:0000313" key="2">
    <source>
        <dbReference type="EMBL" id="SBW01511.1"/>
    </source>
</evidence>
<proteinExistence type="predicted"/>
<dbReference type="Gene3D" id="3.20.20.370">
    <property type="entry name" value="Glycoside hydrolase/deacetylase"/>
    <property type="match status" value="1"/>
</dbReference>
<dbReference type="RefSeq" id="WP_296949605.1">
    <property type="nucleotide sequence ID" value="NZ_LT599021.1"/>
</dbReference>
<gene>
    <name evidence="2" type="ORF">KL86DYS2_12057</name>
</gene>
<reference evidence="2" key="1">
    <citation type="submission" date="2016-04" db="EMBL/GenBank/DDBJ databases">
        <authorList>
            <person name="Evans L.H."/>
            <person name="Alamgir A."/>
            <person name="Owens N."/>
            <person name="Weber N.D."/>
            <person name="Virtaneva K."/>
            <person name="Barbian K."/>
            <person name="Babar A."/>
            <person name="Rosenke K."/>
        </authorList>
    </citation>
    <scope>NUCLEOTIDE SEQUENCE</scope>
    <source>
        <strain evidence="2">86-2</strain>
    </source>
</reference>
<feature type="chain" id="PRO_5012826658" description="NodB homology domain-containing protein" evidence="1">
    <location>
        <begin position="26"/>
        <end position="257"/>
    </location>
</feature>
<accession>A0A212JQ38</accession>
<dbReference type="AlphaFoldDB" id="A0A212JQ38"/>
<dbReference type="CDD" id="cd10927">
    <property type="entry name" value="CE4_u3"/>
    <property type="match status" value="1"/>
</dbReference>
<name>A0A212JQ38_9BACT</name>
<dbReference type="GO" id="GO:0005975">
    <property type="term" value="P:carbohydrate metabolic process"/>
    <property type="evidence" value="ECO:0007669"/>
    <property type="project" value="InterPro"/>
</dbReference>